<dbReference type="Gene3D" id="3.30.420.40">
    <property type="match status" value="2"/>
</dbReference>
<dbReference type="SUPFAM" id="SSF53067">
    <property type="entry name" value="Actin-like ATPase domain"/>
    <property type="match status" value="1"/>
</dbReference>
<dbReference type="RefSeq" id="WP_386812910.1">
    <property type="nucleotide sequence ID" value="NZ_JBHTIH010000004.1"/>
</dbReference>
<dbReference type="HAMAP" id="MF_01270">
    <property type="entry name" value="AnhMurNAc_kinase"/>
    <property type="match status" value="1"/>
</dbReference>
<comment type="pathway">
    <text evidence="1">Amino-sugar metabolism; 1,6-anhydro-N-acetylmuramate degradation.</text>
</comment>
<dbReference type="PANTHER" id="PTHR30605">
    <property type="entry name" value="ANHYDRO-N-ACETYLMURAMIC ACID KINASE"/>
    <property type="match status" value="1"/>
</dbReference>
<protein>
    <recommendedName>
        <fullName evidence="1">Anhydro-N-acetylmuramic acid kinase</fullName>
        <ecNumber evidence="1">2.7.1.170</ecNumber>
    </recommendedName>
    <alternativeName>
        <fullName evidence="1">AnhMurNAc kinase</fullName>
    </alternativeName>
</protein>
<dbReference type="EMBL" id="JBHTIH010000004">
    <property type="protein sequence ID" value="MFD0739883.1"/>
    <property type="molecule type" value="Genomic_DNA"/>
</dbReference>
<reference evidence="3" key="1">
    <citation type="journal article" date="2019" name="Int. J. Syst. Evol. Microbiol.">
        <title>The Global Catalogue of Microorganisms (GCM) 10K type strain sequencing project: providing services to taxonomists for standard genome sequencing and annotation.</title>
        <authorList>
            <consortium name="The Broad Institute Genomics Platform"/>
            <consortium name="The Broad Institute Genome Sequencing Center for Infectious Disease"/>
            <person name="Wu L."/>
            <person name="Ma J."/>
        </authorList>
    </citation>
    <scope>NUCLEOTIDE SEQUENCE [LARGE SCALE GENOMIC DNA]</scope>
    <source>
        <strain evidence="3">CCUG 55491</strain>
    </source>
</reference>
<comment type="function">
    <text evidence="1">Catalyzes the specific phosphorylation of 1,6-anhydro-N-acetylmuramic acid (anhMurNAc) with the simultaneous cleavage of the 1,6-anhydro ring, generating MurNAc-6-P. Is required for the utilization of anhMurNAc either imported from the medium or derived from its own cell wall murein, and thus plays a role in cell wall recycling.</text>
</comment>
<evidence type="ECO:0000256" key="1">
    <source>
        <dbReference type="HAMAP-Rule" id="MF_01270"/>
    </source>
</evidence>
<evidence type="ECO:0000313" key="3">
    <source>
        <dbReference type="Proteomes" id="UP001597090"/>
    </source>
</evidence>
<dbReference type="InterPro" id="IPR005338">
    <property type="entry name" value="Anhydro_N_Ac-Mur_kinase"/>
</dbReference>
<comment type="similarity">
    <text evidence="1">Belongs to the anhydro-N-acetylmuramic acid kinase family.</text>
</comment>
<dbReference type="PANTHER" id="PTHR30605:SF0">
    <property type="entry name" value="ANHYDRO-N-ACETYLMURAMIC ACID KINASE"/>
    <property type="match status" value="1"/>
</dbReference>
<comment type="caution">
    <text evidence="2">The sequence shown here is derived from an EMBL/GenBank/DDBJ whole genome shotgun (WGS) entry which is preliminary data.</text>
</comment>
<keyword evidence="3" id="KW-1185">Reference proteome</keyword>
<name>A0ABW2YNA6_9GAMM</name>
<dbReference type="InterPro" id="IPR043129">
    <property type="entry name" value="ATPase_NBD"/>
</dbReference>
<evidence type="ECO:0000313" key="2">
    <source>
        <dbReference type="EMBL" id="MFD0739883.1"/>
    </source>
</evidence>
<dbReference type="Pfam" id="PF03702">
    <property type="entry name" value="AnmK"/>
    <property type="match status" value="1"/>
</dbReference>
<keyword evidence="1 2" id="KW-0808">Transferase</keyword>
<keyword evidence="1" id="KW-0119">Carbohydrate metabolism</keyword>
<keyword evidence="1 2" id="KW-0418">Kinase</keyword>
<dbReference type="NCBIfam" id="NF007139">
    <property type="entry name" value="PRK09585.1-3"/>
    <property type="match status" value="1"/>
</dbReference>
<comment type="catalytic activity">
    <reaction evidence="1">
        <text>1,6-anhydro-N-acetyl-beta-muramate + ATP + H2O = N-acetyl-D-muramate 6-phosphate + ADP + H(+)</text>
        <dbReference type="Rhea" id="RHEA:24952"/>
        <dbReference type="ChEBI" id="CHEBI:15377"/>
        <dbReference type="ChEBI" id="CHEBI:15378"/>
        <dbReference type="ChEBI" id="CHEBI:30616"/>
        <dbReference type="ChEBI" id="CHEBI:58690"/>
        <dbReference type="ChEBI" id="CHEBI:58722"/>
        <dbReference type="ChEBI" id="CHEBI:456216"/>
        <dbReference type="EC" id="2.7.1.170"/>
    </reaction>
</comment>
<dbReference type="GO" id="GO:0016301">
    <property type="term" value="F:kinase activity"/>
    <property type="evidence" value="ECO:0007669"/>
    <property type="project" value="UniProtKB-KW"/>
</dbReference>
<gene>
    <name evidence="1" type="primary">anmK</name>
    <name evidence="2" type="ORF">ACFQZQ_11380</name>
</gene>
<dbReference type="Proteomes" id="UP001597090">
    <property type="component" value="Unassembled WGS sequence"/>
</dbReference>
<dbReference type="CDD" id="cd24050">
    <property type="entry name" value="ASKHA_NBD_ANMK"/>
    <property type="match status" value="1"/>
</dbReference>
<keyword evidence="1" id="KW-0547">Nucleotide-binding</keyword>
<sequence length="388" mass="41007">MPHRISEPASENPSEPGLYLGLISGTSADGIDAALVRFDESPTAHCELLLGRTYAWSPELRARLVELGQGGDARSLEELGTLDVQIAEAFADAARRLIADAGVDAAQVRALGSHGQTVRHRPAGARLDGVHPFSWQLGDGHVIAERSGIATVADFRRRDIAAGGHGAPLVPAFHAALLHDADEDRAVLNLGGIANFTLLPARGDVRGFDTGPANALMDAWCERHRGQPFDADGAFAAQGTVDAGLLARLLDEPWFALPPPKSSGREQFQLQWLQARLRGDEAPADVQATLLELSARTVAEALRAQQPRTARVLACGGGVRNTRLLARIAALLPDALVESTVAHGLDPDFVEAMAFAWLARQALAGLPGNVPSVTGARGPRVLGVLYPA</sequence>
<keyword evidence="1" id="KW-0067">ATP-binding</keyword>
<accession>A0ABW2YNA6</accession>
<dbReference type="EC" id="2.7.1.170" evidence="1"/>
<organism evidence="2 3">
    <name type="scientific">Lysobacter koreensis</name>
    <dbReference type="NCBI Taxonomy" id="266122"/>
    <lineage>
        <taxon>Bacteria</taxon>
        <taxon>Pseudomonadati</taxon>
        <taxon>Pseudomonadota</taxon>
        <taxon>Gammaproteobacteria</taxon>
        <taxon>Lysobacterales</taxon>
        <taxon>Lysobacteraceae</taxon>
        <taxon>Lysobacter</taxon>
    </lineage>
</organism>
<comment type="pathway">
    <text evidence="1">Cell wall biogenesis; peptidoglycan recycling.</text>
</comment>
<feature type="binding site" evidence="1">
    <location>
        <begin position="25"/>
        <end position="32"/>
    </location>
    <ligand>
        <name>ATP</name>
        <dbReference type="ChEBI" id="CHEBI:30616"/>
    </ligand>
</feature>
<proteinExistence type="inferred from homology"/>